<reference evidence="2 3" key="1">
    <citation type="journal article" date="2019" name="Int. J. Syst. Evol. Microbiol.">
        <title>The Global Catalogue of Microorganisms (GCM) 10K type strain sequencing project: providing services to taxonomists for standard genome sequencing and annotation.</title>
        <authorList>
            <consortium name="The Broad Institute Genomics Platform"/>
            <consortium name="The Broad Institute Genome Sequencing Center for Infectious Disease"/>
            <person name="Wu L."/>
            <person name="Ma J."/>
        </authorList>
    </citation>
    <scope>NUCLEOTIDE SEQUENCE [LARGE SCALE GENOMIC DNA]</scope>
    <source>
        <strain evidence="2 3">CGMCC 1.12125</strain>
    </source>
</reference>
<dbReference type="AlphaFoldDB" id="A0ABD6C8I2"/>
<keyword evidence="3" id="KW-1185">Reference proteome</keyword>
<comment type="caution">
    <text evidence="2">The sequence shown here is derived from an EMBL/GenBank/DDBJ whole genome shotgun (WGS) entry which is preliminary data.</text>
</comment>
<proteinExistence type="predicted"/>
<feature type="region of interest" description="Disordered" evidence="1">
    <location>
        <begin position="84"/>
        <end position="110"/>
    </location>
</feature>
<dbReference type="RefSeq" id="WP_247376417.1">
    <property type="nucleotide sequence ID" value="NZ_JALLGV010000002.1"/>
</dbReference>
<name>A0ABD6C8I2_9EURY</name>
<sequence length="110" mass="12146">MATDDAPADLDSFEEPTVDNDNSEGIDLEPGDHYIGQITGFKPWVGDYGLLLIDGEPVYLNQTLRDQLVSGCVVGSQIMYAKSEDEESFTDGDGEEVTYNPRSFRFQGDD</sequence>
<feature type="compositionally biased region" description="Acidic residues" evidence="1">
    <location>
        <begin position="84"/>
        <end position="96"/>
    </location>
</feature>
<organism evidence="2 3">
    <name type="scientific">Halorientalis brevis</name>
    <dbReference type="NCBI Taxonomy" id="1126241"/>
    <lineage>
        <taxon>Archaea</taxon>
        <taxon>Methanobacteriati</taxon>
        <taxon>Methanobacteriota</taxon>
        <taxon>Stenosarchaea group</taxon>
        <taxon>Halobacteria</taxon>
        <taxon>Halobacteriales</taxon>
        <taxon>Haloarculaceae</taxon>
        <taxon>Halorientalis</taxon>
    </lineage>
</organism>
<dbReference type="EMBL" id="JBHUDJ010000002">
    <property type="protein sequence ID" value="MFD1586177.1"/>
    <property type="molecule type" value="Genomic_DNA"/>
</dbReference>
<evidence type="ECO:0000313" key="3">
    <source>
        <dbReference type="Proteomes" id="UP001597119"/>
    </source>
</evidence>
<evidence type="ECO:0000313" key="2">
    <source>
        <dbReference type="EMBL" id="MFD1586177.1"/>
    </source>
</evidence>
<feature type="region of interest" description="Disordered" evidence="1">
    <location>
        <begin position="1"/>
        <end position="28"/>
    </location>
</feature>
<dbReference type="Proteomes" id="UP001597119">
    <property type="component" value="Unassembled WGS sequence"/>
</dbReference>
<protein>
    <submittedName>
        <fullName evidence="2">Uncharacterized protein</fullName>
    </submittedName>
</protein>
<accession>A0ABD6C8I2</accession>
<gene>
    <name evidence="2" type="ORF">ACFR9U_04225</name>
</gene>
<evidence type="ECO:0000256" key="1">
    <source>
        <dbReference type="SAM" id="MobiDB-lite"/>
    </source>
</evidence>